<feature type="region of interest" description="Disordered" evidence="1">
    <location>
        <begin position="186"/>
        <end position="209"/>
    </location>
</feature>
<dbReference type="EMBL" id="GG673069">
    <property type="protein sequence ID" value="EER16099.1"/>
    <property type="molecule type" value="Genomic_DNA"/>
</dbReference>
<evidence type="ECO:0000256" key="1">
    <source>
        <dbReference type="SAM" id="MobiDB-lite"/>
    </source>
</evidence>
<dbReference type="AlphaFoldDB" id="C5KHN7"/>
<keyword evidence="3" id="KW-1185">Reference proteome</keyword>
<proteinExistence type="predicted"/>
<evidence type="ECO:0000313" key="2">
    <source>
        <dbReference type="EMBL" id="EER16099.1"/>
    </source>
</evidence>
<sequence>MSFDEGDWSPMKHVDGDRLEGFRESLPQRAERSEELKHQMEKVKEYMDKLSKAQSEVARLFEEQLVDEAGDRESDHFREACKLFMTQAEAWRNAVESAQPKIDRALSRADMVAAHYRHLEGADDLSDIDRATAMKVYQSVECPGADYAKLLVPYSRFLGFCAPAKHTAEILVKDVPSEVRRGMKDVPQPVVLAERSTDHDSDSSSSSSSNNVITVVKALTLRVITSMKSTTTMMTMSIMDE</sequence>
<dbReference type="GeneID" id="9061161"/>
<feature type="region of interest" description="Disordered" evidence="1">
    <location>
        <begin position="1"/>
        <end position="36"/>
    </location>
</feature>
<name>C5KHN7_PERM5</name>
<dbReference type="InParanoid" id="C5KHN7"/>
<organism evidence="3">
    <name type="scientific">Perkinsus marinus (strain ATCC 50983 / TXsc)</name>
    <dbReference type="NCBI Taxonomy" id="423536"/>
    <lineage>
        <taxon>Eukaryota</taxon>
        <taxon>Sar</taxon>
        <taxon>Alveolata</taxon>
        <taxon>Perkinsozoa</taxon>
        <taxon>Perkinsea</taxon>
        <taxon>Perkinsida</taxon>
        <taxon>Perkinsidae</taxon>
        <taxon>Perkinsus</taxon>
    </lineage>
</organism>
<dbReference type="RefSeq" id="XP_002784303.1">
    <property type="nucleotide sequence ID" value="XM_002784257.1"/>
</dbReference>
<gene>
    <name evidence="2" type="ORF">Pmar_PMAR003562</name>
</gene>
<dbReference type="OrthoDB" id="441447at2759"/>
<feature type="compositionally biased region" description="Basic and acidic residues" evidence="1">
    <location>
        <begin position="10"/>
        <end position="23"/>
    </location>
</feature>
<protein>
    <submittedName>
        <fullName evidence="2">Uncharacterized protein</fullName>
    </submittedName>
</protein>
<reference evidence="2 3" key="1">
    <citation type="submission" date="2008-07" db="EMBL/GenBank/DDBJ databases">
        <authorList>
            <person name="El-Sayed N."/>
            <person name="Caler E."/>
            <person name="Inman J."/>
            <person name="Amedeo P."/>
            <person name="Hass B."/>
            <person name="Wortman J."/>
        </authorList>
    </citation>
    <scope>NUCLEOTIDE SEQUENCE [LARGE SCALE GENOMIC DNA]</scope>
    <source>
        <strain evidence="3">ATCC 50983 / TXsc</strain>
    </source>
</reference>
<evidence type="ECO:0000313" key="3">
    <source>
        <dbReference type="Proteomes" id="UP000007800"/>
    </source>
</evidence>
<accession>C5KHN7</accession>
<dbReference type="OMA" id="EGDWSPM"/>
<dbReference type="Proteomes" id="UP000007800">
    <property type="component" value="Unassembled WGS sequence"/>
</dbReference>